<feature type="region of interest" description="Disordered" evidence="1">
    <location>
        <begin position="1"/>
        <end position="21"/>
    </location>
</feature>
<comment type="caution">
    <text evidence="2">The sequence shown here is derived from an EMBL/GenBank/DDBJ whole genome shotgun (WGS) entry which is preliminary data.</text>
</comment>
<dbReference type="EMBL" id="LDAU01000155">
    <property type="protein sequence ID" value="KRX02306.1"/>
    <property type="molecule type" value="Genomic_DNA"/>
</dbReference>
<reference evidence="2 3" key="1">
    <citation type="journal article" date="2015" name="Sci. Rep.">
        <title>Genome of the facultative scuticociliatosis pathogen Pseudocohnilembus persalinus provides insight into its virulence through horizontal gene transfer.</title>
        <authorList>
            <person name="Xiong J."/>
            <person name="Wang G."/>
            <person name="Cheng J."/>
            <person name="Tian M."/>
            <person name="Pan X."/>
            <person name="Warren A."/>
            <person name="Jiang C."/>
            <person name="Yuan D."/>
            <person name="Miao W."/>
        </authorList>
    </citation>
    <scope>NUCLEOTIDE SEQUENCE [LARGE SCALE GENOMIC DNA]</scope>
    <source>
        <strain evidence="2">36N120E</strain>
    </source>
</reference>
<sequence>MSNLDAQKEQENKDQSNQMKDQITNQNNEFPQITQELKLDFGDGNDDQNISKQSIANKEIVHIPKESQFNKENSQTIFDEFLKNYEQQIKNIFYIYSQGQKDCQSTESFNSNMQKDKDVRIQSNDIPILLRKCLEFDNIQIYKNGFDNDDIYGSSNSSQEVYKILREYLTQKQATTQVNQIQNLSNKKIPAITELGTKGLVSEIQKSIDNYQGILKETQDQKEQQIILSTITALKEQLTCLQKEQNHDLQNDTKRLTTMSDMSSMTKMTKENIRKRNLKYIFSHYSKQQYFAGIKHTFERIQQESNLLNAPKIALFLKDFKITNYNTELQKKNIPNLYKQATNNLKNMNYEEFKSQNNKYPTQIDKVEAFYKYINLDDLLEIKKRCQSQSNLHPFNIKDKDGFRLLPQDIGRDIKLKKMDQIVLDHIKQKKIRDKQKQLEAVKQNDKSKNFFSQYKKNINFQNALNVSQNQSFLNNTNNKSFINSGQSQFEKSKFKYTYENYSQRKVANQEQKSKQKQVYSWAELEKSSFKDIKINQVGSFRPEDLIEETEDEEDEIYLKQFQLDKLNKDDDDDDNNKGEQKQVNKQINLDNYGIVREKIRPTQQYLMQSNPNYDPNQKYIPGNRKNYGRQNHSVENIPVQQNAEYVMQNQTGAQLKQRNLTGYSSYNTQNSNYNNDFYGLNRKQNSISQQYLKRAHQLEGQYQTKQKAQIERLYNQQNMKASRLKPDMDIKNIRNSYSYVAQNTPQTIYINQKQ</sequence>
<dbReference type="AlphaFoldDB" id="A0A0V0QJ92"/>
<proteinExistence type="predicted"/>
<gene>
    <name evidence="2" type="ORF">PPERSA_09923</name>
</gene>
<name>A0A0V0QJ92_PSEPJ</name>
<accession>A0A0V0QJ92</accession>
<evidence type="ECO:0000256" key="1">
    <source>
        <dbReference type="SAM" id="MobiDB-lite"/>
    </source>
</evidence>
<evidence type="ECO:0000313" key="3">
    <source>
        <dbReference type="Proteomes" id="UP000054937"/>
    </source>
</evidence>
<feature type="compositionally biased region" description="Basic and acidic residues" evidence="1">
    <location>
        <begin position="1"/>
        <end position="14"/>
    </location>
</feature>
<dbReference type="OrthoDB" id="313045at2759"/>
<feature type="region of interest" description="Disordered" evidence="1">
    <location>
        <begin position="567"/>
        <end position="586"/>
    </location>
</feature>
<dbReference type="Proteomes" id="UP000054937">
    <property type="component" value="Unassembled WGS sequence"/>
</dbReference>
<protein>
    <submittedName>
        <fullName evidence="2">Uncharacterized protein</fullName>
    </submittedName>
</protein>
<evidence type="ECO:0000313" key="2">
    <source>
        <dbReference type="EMBL" id="KRX02306.1"/>
    </source>
</evidence>
<dbReference type="InParanoid" id="A0A0V0QJ92"/>
<keyword evidence="3" id="KW-1185">Reference proteome</keyword>
<organism evidence="2 3">
    <name type="scientific">Pseudocohnilembus persalinus</name>
    <name type="common">Ciliate</name>
    <dbReference type="NCBI Taxonomy" id="266149"/>
    <lineage>
        <taxon>Eukaryota</taxon>
        <taxon>Sar</taxon>
        <taxon>Alveolata</taxon>
        <taxon>Ciliophora</taxon>
        <taxon>Intramacronucleata</taxon>
        <taxon>Oligohymenophorea</taxon>
        <taxon>Scuticociliatia</taxon>
        <taxon>Philasterida</taxon>
        <taxon>Pseudocohnilembidae</taxon>
        <taxon>Pseudocohnilembus</taxon>
    </lineage>
</organism>